<sequence>MREDQGEMRRLLLETSIFYFYRRQKKGNGISYKTGVDPKPVNMESTCDGANGSGEDSKLSSEDQSENKNPDYSRKQFTHNFEIQLQEKARTVFPLLQACMVESASADASAEEEPKTFPSGQVLGGHKRCHWTGPVEAASSSVASPEETSKTGHGFMFDFGRNELAATYRRQRRSCSSGA</sequence>
<reference evidence="3 4" key="1">
    <citation type="submission" date="2020-04" db="EMBL/GenBank/DDBJ databases">
        <title>Plant Genome Project.</title>
        <authorList>
            <person name="Zhang R.-G."/>
        </authorList>
    </citation>
    <scope>NUCLEOTIDE SEQUENCE [LARGE SCALE GENOMIC DNA]</scope>
    <source>
        <strain evidence="3">YNK0</strain>
        <tissue evidence="3">Leaf</tissue>
    </source>
</reference>
<comment type="caution">
    <text evidence="3">The sequence shown here is derived from an EMBL/GenBank/DDBJ whole genome shotgun (WGS) entry which is preliminary data.</text>
</comment>
<dbReference type="AlphaFoldDB" id="A0A834ZR86"/>
<name>A0A834ZR86_TETSI</name>
<dbReference type="Proteomes" id="UP000655225">
    <property type="component" value="Unassembled WGS sequence"/>
</dbReference>
<dbReference type="EMBL" id="JABCRI010000003">
    <property type="protein sequence ID" value="KAF8409823.1"/>
    <property type="molecule type" value="Genomic_DNA"/>
</dbReference>
<feature type="domain" description="C2H2-type" evidence="2">
    <location>
        <begin position="115"/>
        <end position="131"/>
    </location>
</feature>
<gene>
    <name evidence="3" type="ORF">HHK36_005902</name>
</gene>
<feature type="compositionally biased region" description="Basic and acidic residues" evidence="1">
    <location>
        <begin position="55"/>
        <end position="74"/>
    </location>
</feature>
<feature type="region of interest" description="Disordered" evidence="1">
    <location>
        <begin position="28"/>
        <end position="75"/>
    </location>
</feature>
<dbReference type="InterPro" id="IPR013087">
    <property type="entry name" value="Znf_C2H2_type"/>
</dbReference>
<evidence type="ECO:0000313" key="3">
    <source>
        <dbReference type="EMBL" id="KAF8409823.1"/>
    </source>
</evidence>
<keyword evidence="4" id="KW-1185">Reference proteome</keyword>
<proteinExistence type="predicted"/>
<evidence type="ECO:0000313" key="4">
    <source>
        <dbReference type="Proteomes" id="UP000655225"/>
    </source>
</evidence>
<protein>
    <recommendedName>
        <fullName evidence="2">C2H2-type domain-containing protein</fullName>
    </recommendedName>
</protein>
<evidence type="ECO:0000256" key="1">
    <source>
        <dbReference type="SAM" id="MobiDB-lite"/>
    </source>
</evidence>
<evidence type="ECO:0000259" key="2">
    <source>
        <dbReference type="Pfam" id="PF13912"/>
    </source>
</evidence>
<organism evidence="3 4">
    <name type="scientific">Tetracentron sinense</name>
    <name type="common">Spur-leaf</name>
    <dbReference type="NCBI Taxonomy" id="13715"/>
    <lineage>
        <taxon>Eukaryota</taxon>
        <taxon>Viridiplantae</taxon>
        <taxon>Streptophyta</taxon>
        <taxon>Embryophyta</taxon>
        <taxon>Tracheophyta</taxon>
        <taxon>Spermatophyta</taxon>
        <taxon>Magnoliopsida</taxon>
        <taxon>Trochodendrales</taxon>
        <taxon>Trochodendraceae</taxon>
        <taxon>Tetracentron</taxon>
    </lineage>
</organism>
<dbReference type="Pfam" id="PF13912">
    <property type="entry name" value="zf-C2H2_6"/>
    <property type="match status" value="1"/>
</dbReference>
<accession>A0A834ZR86</accession>